<dbReference type="SUPFAM" id="SSF52540">
    <property type="entry name" value="P-loop containing nucleoside triphosphate hydrolases"/>
    <property type="match status" value="1"/>
</dbReference>
<dbReference type="InterPro" id="IPR018541">
    <property type="entry name" value="Ftsk_gamma"/>
</dbReference>
<evidence type="ECO:0000256" key="3">
    <source>
        <dbReference type="ARBA" id="ARBA00020887"/>
    </source>
</evidence>
<feature type="domain" description="FtsK" evidence="12">
    <location>
        <begin position="453"/>
        <end position="651"/>
    </location>
</feature>
<comment type="subunit">
    <text evidence="8">Homohexamer. Forms a ring that surrounds DNA.</text>
</comment>
<keyword evidence="11" id="KW-1133">Transmembrane helix</keyword>
<evidence type="ECO:0000256" key="1">
    <source>
        <dbReference type="ARBA" id="ARBA00004141"/>
    </source>
</evidence>
<dbReference type="SMART" id="SM00382">
    <property type="entry name" value="AAA"/>
    <property type="match status" value="1"/>
</dbReference>
<dbReference type="RefSeq" id="WP_125593432.1">
    <property type="nucleotide sequence ID" value="NZ_JBHSSN010000015.1"/>
</dbReference>
<evidence type="ECO:0000256" key="9">
    <source>
        <dbReference type="PROSITE-ProRule" id="PRU00289"/>
    </source>
</evidence>
<gene>
    <name evidence="13" type="ORF">ACFP1F_10860</name>
</gene>
<evidence type="ECO:0000256" key="6">
    <source>
        <dbReference type="ARBA" id="ARBA00022840"/>
    </source>
</evidence>
<feature type="region of interest" description="Disordered" evidence="10">
    <location>
        <begin position="281"/>
        <end position="317"/>
    </location>
</feature>
<dbReference type="SUPFAM" id="SSF46785">
    <property type="entry name" value="Winged helix' DNA-binding domain"/>
    <property type="match status" value="1"/>
</dbReference>
<feature type="compositionally biased region" description="Basic and acidic residues" evidence="10">
    <location>
        <begin position="235"/>
        <end position="251"/>
    </location>
</feature>
<evidence type="ECO:0000313" key="14">
    <source>
        <dbReference type="Proteomes" id="UP001596186"/>
    </source>
</evidence>
<comment type="subcellular location">
    <subcellularLocation>
        <location evidence="1">Membrane</location>
        <topology evidence="1">Multi-pass membrane protein</topology>
    </subcellularLocation>
</comment>
<evidence type="ECO:0000256" key="2">
    <source>
        <dbReference type="ARBA" id="ARBA00006474"/>
    </source>
</evidence>
<dbReference type="InterPro" id="IPR036259">
    <property type="entry name" value="MFS_trans_sf"/>
</dbReference>
<dbReference type="InterPro" id="IPR027417">
    <property type="entry name" value="P-loop_NTPase"/>
</dbReference>
<keyword evidence="11" id="KW-0472">Membrane</keyword>
<evidence type="ECO:0000256" key="5">
    <source>
        <dbReference type="ARBA" id="ARBA00022829"/>
    </source>
</evidence>
<feature type="transmembrane region" description="Helical" evidence="11">
    <location>
        <begin position="104"/>
        <end position="125"/>
    </location>
</feature>
<dbReference type="CDD" id="cd01127">
    <property type="entry name" value="TrwB_TraG_TraD_VirD4"/>
    <property type="match status" value="1"/>
</dbReference>
<dbReference type="EMBL" id="JBHSSN010000015">
    <property type="protein sequence ID" value="MFC6324240.1"/>
    <property type="molecule type" value="Genomic_DNA"/>
</dbReference>
<feature type="transmembrane region" description="Helical" evidence="11">
    <location>
        <begin position="72"/>
        <end position="92"/>
    </location>
</feature>
<dbReference type="PANTHER" id="PTHR22683:SF41">
    <property type="entry name" value="DNA TRANSLOCASE FTSK"/>
    <property type="match status" value="1"/>
</dbReference>
<evidence type="ECO:0000313" key="13">
    <source>
        <dbReference type="EMBL" id="MFC6324240.1"/>
    </source>
</evidence>
<dbReference type="Gene3D" id="3.30.980.40">
    <property type="match status" value="1"/>
</dbReference>
<dbReference type="PANTHER" id="PTHR22683">
    <property type="entry name" value="SPORULATION PROTEIN RELATED"/>
    <property type="match status" value="1"/>
</dbReference>
<comment type="similarity">
    <text evidence="2">Belongs to the FtsK/SpoIIIE/SftA family.</text>
</comment>
<name>A0ABW1V0G5_9LACO</name>
<dbReference type="Gene3D" id="3.40.50.300">
    <property type="entry name" value="P-loop containing nucleotide triphosphate hydrolases"/>
    <property type="match status" value="1"/>
</dbReference>
<dbReference type="InterPro" id="IPR050206">
    <property type="entry name" value="FtsK/SpoIIIE/SftA"/>
</dbReference>
<keyword evidence="4 9" id="KW-0547">Nucleotide-binding</keyword>
<dbReference type="InterPro" id="IPR003593">
    <property type="entry name" value="AAA+_ATPase"/>
</dbReference>
<reference evidence="14" key="1">
    <citation type="journal article" date="2019" name="Int. J. Syst. Evol. Microbiol.">
        <title>The Global Catalogue of Microorganisms (GCM) 10K type strain sequencing project: providing services to taxonomists for standard genome sequencing and annotation.</title>
        <authorList>
            <consortium name="The Broad Institute Genomics Platform"/>
            <consortium name="The Broad Institute Genome Sequencing Center for Infectious Disease"/>
            <person name="Wu L."/>
            <person name="Ma J."/>
        </authorList>
    </citation>
    <scope>NUCLEOTIDE SEQUENCE [LARGE SCALE GENOMIC DNA]</scope>
    <source>
        <strain evidence="14">CCM 8895</strain>
    </source>
</reference>
<feature type="region of interest" description="Disordered" evidence="10">
    <location>
        <begin position="226"/>
        <end position="251"/>
    </location>
</feature>
<dbReference type="SUPFAM" id="SSF103473">
    <property type="entry name" value="MFS general substrate transporter"/>
    <property type="match status" value="1"/>
</dbReference>
<dbReference type="PROSITE" id="PS50901">
    <property type="entry name" value="FTSK"/>
    <property type="match status" value="1"/>
</dbReference>
<organism evidence="13 14">
    <name type="scientific">Companilactobacillus baiquanensis</name>
    <dbReference type="NCBI Taxonomy" id="2486005"/>
    <lineage>
        <taxon>Bacteria</taxon>
        <taxon>Bacillati</taxon>
        <taxon>Bacillota</taxon>
        <taxon>Bacilli</taxon>
        <taxon>Lactobacillales</taxon>
        <taxon>Lactobacillaceae</taxon>
        <taxon>Companilactobacillus</taxon>
    </lineage>
</organism>
<accession>A0ABW1V0G5</accession>
<sequence>MARRKAKTTPRKTTTKAKSTRTTKAKKTNNSRLTKSIISLIWIVLSFLGLFKFGMVGNFFDNVYRIFVGDSYPVLLLISIFIGVFVIATGRIPVMTPKRNFGFLFTYLGILLTLHAILFSKLALYHNYNMITWNILSTDMSKFSVAESVGGGMIGSYLFSLCMPLFSTWGTYFIIFLMIFIGILMLFNVTMKQVGVVFTNILLHFKHGFNNAKTALSGSYDNYVDNKSKPKPKAPKNEHQDRPVERDDDRFKDVNSFAKAKKEEPESDFQIDVPNTAVSTPVQQSATNQAQIVTKPHTVGDEKDLPTPVGYKSPENDDYKLPSSELLKQIPQVDQSGEVRLIDENKDKLKQTFKSFGVNVEVKKASLGPTITKYEVQPAVGVKVSKIVNLADDLALALAAKDIRIEAPIPGKSFVGIEVPNKTISTVSFRDITENQKDKKHPLIVPLGKDVSGNIIEANITKMPHLLIAGSTGSGKSVAINTIITGILMKAKPNEVKLILIDPKMVELNVYNGIPHLLIPVVTDARRAAGALQKAVKEMERRYKLFADTNHRNIGEYNDDVDKFNETADKDKKMERLPFIVVIVDELSDLMMVAGHEVEAAIVRLAQMARAAGLHIIIATQRPSVDVITGLIKANIPSRMAFAVSSGVDSRTILDSVGAEKLLGRGDMLFQPIGKSKPVRIQGAYISESEVENVVKFVSEQQSAEYDEDMIPTDIEEKGKDSDTPSDEYWDDAVDLIVKQQSASVSMLQRRFQIGYNRAARMVDQMEEKGIVGQSEGSKPRKVLLTPEQLDAIKKSQVKK</sequence>
<feature type="transmembrane region" description="Helical" evidence="11">
    <location>
        <begin position="145"/>
        <end position="166"/>
    </location>
</feature>
<evidence type="ECO:0000259" key="12">
    <source>
        <dbReference type="PROSITE" id="PS50901"/>
    </source>
</evidence>
<dbReference type="InterPro" id="IPR002543">
    <property type="entry name" value="FtsK_dom"/>
</dbReference>
<protein>
    <recommendedName>
        <fullName evidence="3">DNA translocase FtsK</fullName>
    </recommendedName>
</protein>
<dbReference type="SMART" id="SM00843">
    <property type="entry name" value="Ftsk_gamma"/>
    <property type="match status" value="1"/>
</dbReference>
<keyword evidence="7" id="KW-0238">DNA-binding</keyword>
<evidence type="ECO:0000256" key="7">
    <source>
        <dbReference type="ARBA" id="ARBA00023125"/>
    </source>
</evidence>
<dbReference type="InterPro" id="IPR041027">
    <property type="entry name" value="FtsK_alpha"/>
</dbReference>
<evidence type="ECO:0000256" key="4">
    <source>
        <dbReference type="ARBA" id="ARBA00022741"/>
    </source>
</evidence>
<dbReference type="Proteomes" id="UP001596186">
    <property type="component" value="Unassembled WGS sequence"/>
</dbReference>
<proteinExistence type="inferred from homology"/>
<keyword evidence="5" id="KW-0159">Chromosome partition</keyword>
<dbReference type="InterPro" id="IPR036390">
    <property type="entry name" value="WH_DNA-bd_sf"/>
</dbReference>
<feature type="binding site" evidence="9">
    <location>
        <begin position="470"/>
        <end position="477"/>
    </location>
    <ligand>
        <name>ATP</name>
        <dbReference type="ChEBI" id="CHEBI:30616"/>
    </ligand>
</feature>
<feature type="compositionally biased region" description="Polar residues" evidence="10">
    <location>
        <begin position="281"/>
        <end position="292"/>
    </location>
</feature>
<dbReference type="InterPro" id="IPR036388">
    <property type="entry name" value="WH-like_DNA-bd_sf"/>
</dbReference>
<keyword evidence="6 9" id="KW-0067">ATP-binding</keyword>
<keyword evidence="14" id="KW-1185">Reference proteome</keyword>
<dbReference type="Pfam" id="PF17854">
    <property type="entry name" value="FtsK_alpha"/>
    <property type="match status" value="1"/>
</dbReference>
<feature type="transmembrane region" description="Helical" evidence="11">
    <location>
        <begin position="37"/>
        <end position="60"/>
    </location>
</feature>
<dbReference type="Gene3D" id="1.10.10.10">
    <property type="entry name" value="Winged helix-like DNA-binding domain superfamily/Winged helix DNA-binding domain"/>
    <property type="match status" value="1"/>
</dbReference>
<evidence type="ECO:0000256" key="10">
    <source>
        <dbReference type="SAM" id="MobiDB-lite"/>
    </source>
</evidence>
<feature type="transmembrane region" description="Helical" evidence="11">
    <location>
        <begin position="173"/>
        <end position="191"/>
    </location>
</feature>
<dbReference type="Pfam" id="PF01580">
    <property type="entry name" value="FtsK_SpoIIIE"/>
    <property type="match status" value="1"/>
</dbReference>
<comment type="caution">
    <text evidence="13">The sequence shown here is derived from an EMBL/GenBank/DDBJ whole genome shotgun (WGS) entry which is preliminary data.</text>
</comment>
<evidence type="ECO:0000256" key="11">
    <source>
        <dbReference type="SAM" id="Phobius"/>
    </source>
</evidence>
<dbReference type="Pfam" id="PF09397">
    <property type="entry name" value="FtsK_gamma"/>
    <property type="match status" value="1"/>
</dbReference>
<evidence type="ECO:0000256" key="8">
    <source>
        <dbReference type="ARBA" id="ARBA00025923"/>
    </source>
</evidence>
<keyword evidence="11" id="KW-0812">Transmembrane</keyword>
<feature type="region of interest" description="Disordered" evidence="10">
    <location>
        <begin position="1"/>
        <end position="28"/>
    </location>
</feature>